<dbReference type="GeneID" id="36573296"/>
<protein>
    <submittedName>
        <fullName evidence="1">Uncharacterized protein</fullName>
    </submittedName>
</protein>
<dbReference type="OrthoDB" id="3434589at2759"/>
<dbReference type="EMBL" id="KZ679007">
    <property type="protein sequence ID" value="PSS25491.1"/>
    <property type="molecule type" value="Genomic_DNA"/>
</dbReference>
<dbReference type="Proteomes" id="UP000241818">
    <property type="component" value="Unassembled WGS sequence"/>
</dbReference>
<gene>
    <name evidence="1" type="ORF">M430DRAFT_25282</name>
</gene>
<proteinExistence type="predicted"/>
<keyword evidence="2" id="KW-1185">Reference proteome</keyword>
<dbReference type="InParanoid" id="A0A2T3BAY7"/>
<sequence length="291" mass="32727">MTSEPPTGSGVDPEWLSDVEAEFHFTDRDNLARTLRAFFYNALDRDPLCDHTALVTGFPIESFDIDEDDYDAVDDESAILRHRKALYLTDSKTLILTMPSRPHEEASRRLDILIASKQNNMNCEDELSPTGRWTIMVGNVCKEPDASWAPREANYPTLVVESLSAVSESSRALGRDAKIWLENDDSHVTQVITIKIHRTRPEIVFTLWRKAPEGTDTQTQHPPRAVVDQVIDVTLEEGRPMADGNLCLSFEKIFERRPRPGTTEGDLVFSARELGGIARGVWKAMGFAVLQ</sequence>
<name>A0A2T3BAY7_AMORE</name>
<dbReference type="STRING" id="857342.A0A2T3BAY7"/>
<dbReference type="AlphaFoldDB" id="A0A2T3BAY7"/>
<organism evidence="1 2">
    <name type="scientific">Amorphotheca resinae ATCC 22711</name>
    <dbReference type="NCBI Taxonomy" id="857342"/>
    <lineage>
        <taxon>Eukaryota</taxon>
        <taxon>Fungi</taxon>
        <taxon>Dikarya</taxon>
        <taxon>Ascomycota</taxon>
        <taxon>Pezizomycotina</taxon>
        <taxon>Leotiomycetes</taxon>
        <taxon>Helotiales</taxon>
        <taxon>Amorphothecaceae</taxon>
        <taxon>Amorphotheca</taxon>
    </lineage>
</organism>
<dbReference type="RefSeq" id="XP_024724090.1">
    <property type="nucleotide sequence ID" value="XM_024865215.1"/>
</dbReference>
<accession>A0A2T3BAY7</accession>
<evidence type="ECO:0000313" key="2">
    <source>
        <dbReference type="Proteomes" id="UP000241818"/>
    </source>
</evidence>
<evidence type="ECO:0000313" key="1">
    <source>
        <dbReference type="EMBL" id="PSS25491.1"/>
    </source>
</evidence>
<reference evidence="1 2" key="1">
    <citation type="journal article" date="2018" name="New Phytol.">
        <title>Comparative genomics and transcriptomics depict ericoid mycorrhizal fungi as versatile saprotrophs and plant mutualists.</title>
        <authorList>
            <person name="Martino E."/>
            <person name="Morin E."/>
            <person name="Grelet G.A."/>
            <person name="Kuo A."/>
            <person name="Kohler A."/>
            <person name="Daghino S."/>
            <person name="Barry K.W."/>
            <person name="Cichocki N."/>
            <person name="Clum A."/>
            <person name="Dockter R.B."/>
            <person name="Hainaut M."/>
            <person name="Kuo R.C."/>
            <person name="LaButti K."/>
            <person name="Lindahl B.D."/>
            <person name="Lindquist E.A."/>
            <person name="Lipzen A."/>
            <person name="Khouja H.R."/>
            <person name="Magnuson J."/>
            <person name="Murat C."/>
            <person name="Ohm R.A."/>
            <person name="Singer S.W."/>
            <person name="Spatafora J.W."/>
            <person name="Wang M."/>
            <person name="Veneault-Fourrey C."/>
            <person name="Henrissat B."/>
            <person name="Grigoriev I.V."/>
            <person name="Martin F.M."/>
            <person name="Perotto S."/>
        </authorList>
    </citation>
    <scope>NUCLEOTIDE SEQUENCE [LARGE SCALE GENOMIC DNA]</scope>
    <source>
        <strain evidence="1 2">ATCC 22711</strain>
    </source>
</reference>